<dbReference type="InterPro" id="IPR011644">
    <property type="entry name" value="Heme_NO-bd"/>
</dbReference>
<dbReference type="SUPFAM" id="SSF111126">
    <property type="entry name" value="Ligand-binding domain in the NO signalling and Golgi transport"/>
    <property type="match status" value="1"/>
</dbReference>
<dbReference type="Gene3D" id="3.90.1520.10">
    <property type="entry name" value="H-NOX domain"/>
    <property type="match status" value="1"/>
</dbReference>
<evidence type="ECO:0000313" key="2">
    <source>
        <dbReference type="EMBL" id="OAJ92007.1"/>
    </source>
</evidence>
<dbReference type="AlphaFoldDB" id="A0A177XTR6"/>
<name>A0A177XTR6_9VIBR</name>
<feature type="domain" description="Heme NO-binding" evidence="1">
    <location>
        <begin position="2"/>
        <end position="161"/>
    </location>
</feature>
<dbReference type="InterPro" id="IPR024096">
    <property type="entry name" value="NO_sig/Golgi_transp_ligand-bd"/>
</dbReference>
<dbReference type="RefSeq" id="WP_054962542.1">
    <property type="nucleotide sequence ID" value="NZ_LLEI02000091.1"/>
</dbReference>
<protein>
    <submittedName>
        <fullName evidence="2">Guanylate cyclase</fullName>
    </submittedName>
</protein>
<dbReference type="Pfam" id="PF07700">
    <property type="entry name" value="HNOB"/>
    <property type="match status" value="1"/>
</dbReference>
<evidence type="ECO:0000313" key="3">
    <source>
        <dbReference type="Proteomes" id="UP000078406"/>
    </source>
</evidence>
<evidence type="ECO:0000259" key="1">
    <source>
        <dbReference type="Pfam" id="PF07700"/>
    </source>
</evidence>
<accession>A0A177XTR6</accession>
<organism evidence="2 3">
    <name type="scientific">Vibrio bivalvicida</name>
    <dbReference type="NCBI Taxonomy" id="1276888"/>
    <lineage>
        <taxon>Bacteria</taxon>
        <taxon>Pseudomonadati</taxon>
        <taxon>Pseudomonadota</taxon>
        <taxon>Gammaproteobacteria</taxon>
        <taxon>Vibrionales</taxon>
        <taxon>Vibrionaceae</taxon>
        <taxon>Vibrio</taxon>
        <taxon>Vibrio oreintalis group</taxon>
    </lineage>
</organism>
<gene>
    <name evidence="2" type="ORF">APB76_21865</name>
</gene>
<proteinExistence type="predicted"/>
<comment type="caution">
    <text evidence="2">The sequence shown here is derived from an EMBL/GenBank/DDBJ whole genome shotgun (WGS) entry which is preliminary data.</text>
</comment>
<dbReference type="Proteomes" id="UP000078406">
    <property type="component" value="Unassembled WGS sequence"/>
</dbReference>
<dbReference type="InterPro" id="IPR038158">
    <property type="entry name" value="H-NOX_domain_sf"/>
</dbReference>
<reference evidence="2 3" key="1">
    <citation type="journal article" date="2016" name="Syst. Appl. Microbiol.">
        <title>Vibrio bivalvicida sp. nov., a novel larval pathogen for bivalve molluscs reared in a hatchery.</title>
        <authorList>
            <person name="Dubert J."/>
            <person name="Romalde J.L."/>
            <person name="Prado S."/>
            <person name="Barja J.L."/>
        </authorList>
    </citation>
    <scope>NUCLEOTIDE SEQUENCE [LARGE SCALE GENOMIC DNA]</scope>
    <source>
        <strain evidence="2 3">605</strain>
    </source>
</reference>
<dbReference type="GO" id="GO:0020037">
    <property type="term" value="F:heme binding"/>
    <property type="evidence" value="ECO:0007669"/>
    <property type="project" value="InterPro"/>
</dbReference>
<dbReference type="EMBL" id="LLEI02000091">
    <property type="protein sequence ID" value="OAJ92007.1"/>
    <property type="molecule type" value="Genomic_DNA"/>
</dbReference>
<sequence>MKGIIFTEFMDLVEQKFGLDELDSLLSAVGDSGVYTAVGSYDHRNLVKLIIQLSKRTGISPEDLQRVFGQSVFNNLYNTLPDNNSLQGCKTTFQFIKLVEDYIHIEVKKLYPEANPPSFVFISETESDMVFDYQSARCLSHVCLGLIEGCAEFFNERLTMTMENLSDDGSQVRFKVSLVG</sequence>